<name>A0A1L9S419_ASPWE</name>
<dbReference type="PANTHER" id="PTHR37013">
    <property type="entry name" value="INTEGRAL MEMBRANE PROTEIN (AFU_ORTHOLOGUE AFUA_1G05950)-RELATED"/>
    <property type="match status" value="1"/>
</dbReference>
<feature type="domain" description="DUF7703" evidence="2">
    <location>
        <begin position="30"/>
        <end position="258"/>
    </location>
</feature>
<dbReference type="GeneID" id="63749060"/>
<dbReference type="PANTHER" id="PTHR37013:SF6">
    <property type="entry name" value="INTEGRAL MEMBRANE PROTEIN"/>
    <property type="match status" value="1"/>
</dbReference>
<reference evidence="4" key="1">
    <citation type="journal article" date="2017" name="Genome Biol.">
        <title>Comparative genomics reveals high biological diversity and specific adaptations in the industrially and medically important fungal genus Aspergillus.</title>
        <authorList>
            <person name="de Vries R.P."/>
            <person name="Riley R."/>
            <person name="Wiebenga A."/>
            <person name="Aguilar-Osorio G."/>
            <person name="Amillis S."/>
            <person name="Uchima C.A."/>
            <person name="Anderluh G."/>
            <person name="Asadollahi M."/>
            <person name="Askin M."/>
            <person name="Barry K."/>
            <person name="Battaglia E."/>
            <person name="Bayram O."/>
            <person name="Benocci T."/>
            <person name="Braus-Stromeyer S.A."/>
            <person name="Caldana C."/>
            <person name="Canovas D."/>
            <person name="Cerqueira G.C."/>
            <person name="Chen F."/>
            <person name="Chen W."/>
            <person name="Choi C."/>
            <person name="Clum A."/>
            <person name="Dos Santos R.A."/>
            <person name="Damasio A.R."/>
            <person name="Diallinas G."/>
            <person name="Emri T."/>
            <person name="Fekete E."/>
            <person name="Flipphi M."/>
            <person name="Freyberg S."/>
            <person name="Gallo A."/>
            <person name="Gournas C."/>
            <person name="Habgood R."/>
            <person name="Hainaut M."/>
            <person name="Harispe M.L."/>
            <person name="Henrissat B."/>
            <person name="Hilden K.S."/>
            <person name="Hope R."/>
            <person name="Hossain A."/>
            <person name="Karabika E."/>
            <person name="Karaffa L."/>
            <person name="Karanyi Z."/>
            <person name="Krasevec N."/>
            <person name="Kuo A."/>
            <person name="Kusch H."/>
            <person name="LaButti K."/>
            <person name="Lagendijk E.L."/>
            <person name="Lapidus A."/>
            <person name="Levasseur A."/>
            <person name="Lindquist E."/>
            <person name="Lipzen A."/>
            <person name="Logrieco A.F."/>
            <person name="MacCabe A."/>
            <person name="Maekelae M.R."/>
            <person name="Malavazi I."/>
            <person name="Melin P."/>
            <person name="Meyer V."/>
            <person name="Mielnichuk N."/>
            <person name="Miskei M."/>
            <person name="Molnar A.P."/>
            <person name="Mule G."/>
            <person name="Ngan C.Y."/>
            <person name="Orejas M."/>
            <person name="Orosz E."/>
            <person name="Ouedraogo J.P."/>
            <person name="Overkamp K.M."/>
            <person name="Park H.-S."/>
            <person name="Perrone G."/>
            <person name="Piumi F."/>
            <person name="Punt P.J."/>
            <person name="Ram A.F."/>
            <person name="Ramon A."/>
            <person name="Rauscher S."/>
            <person name="Record E."/>
            <person name="Riano-Pachon D.M."/>
            <person name="Robert V."/>
            <person name="Roehrig J."/>
            <person name="Ruller R."/>
            <person name="Salamov A."/>
            <person name="Salih N.S."/>
            <person name="Samson R.A."/>
            <person name="Sandor E."/>
            <person name="Sanguinetti M."/>
            <person name="Schuetze T."/>
            <person name="Sepcic K."/>
            <person name="Shelest E."/>
            <person name="Sherlock G."/>
            <person name="Sophianopoulou V."/>
            <person name="Squina F.M."/>
            <person name="Sun H."/>
            <person name="Susca A."/>
            <person name="Todd R.B."/>
            <person name="Tsang A."/>
            <person name="Unkles S.E."/>
            <person name="van de Wiele N."/>
            <person name="van Rossen-Uffink D."/>
            <person name="Oliveira J.V."/>
            <person name="Vesth T.C."/>
            <person name="Visser J."/>
            <person name="Yu J.-H."/>
            <person name="Zhou M."/>
            <person name="Andersen M.R."/>
            <person name="Archer D.B."/>
            <person name="Baker S.E."/>
            <person name="Benoit I."/>
            <person name="Brakhage A.A."/>
            <person name="Braus G.H."/>
            <person name="Fischer R."/>
            <person name="Frisvad J.C."/>
            <person name="Goldman G.H."/>
            <person name="Houbraken J."/>
            <person name="Oakley B."/>
            <person name="Pocsi I."/>
            <person name="Scazzocchio C."/>
            <person name="Seiboth B."/>
            <person name="vanKuyk P.A."/>
            <person name="Wortman J."/>
            <person name="Dyer P.S."/>
            <person name="Grigoriev I.V."/>
        </authorList>
    </citation>
    <scope>NUCLEOTIDE SEQUENCE [LARGE SCALE GENOMIC DNA]</scope>
    <source>
        <strain evidence="4">DTO 134E9</strain>
    </source>
</reference>
<dbReference type="Pfam" id="PF24802">
    <property type="entry name" value="DUF7703"/>
    <property type="match status" value="1"/>
</dbReference>
<dbReference type="Proteomes" id="UP000184383">
    <property type="component" value="Unassembled WGS sequence"/>
</dbReference>
<proteinExistence type="predicted"/>
<feature type="transmembrane region" description="Helical" evidence="1">
    <location>
        <begin position="98"/>
        <end position="117"/>
    </location>
</feature>
<sequence length="342" mass="38597">MDNSVMSSTQDPMDGISGELANNASSLMAALFTFIAISCYNVVELVILVLSTFRRWRGLYFWSLLLSGCFGVVPYSLGFLMKFFTHANSMASVTVLTLGWWVMVTGQSLVLYSRLHLVLRDERILRRVLYMIIANFFLLHVPTTILTYGSNVKDRWPMFVRGYNIMEKLQMTGFTLQELIISALYVIETVKLLRLNSDNHKRKIMYQLVGINIYMFVMDLILLGLEYASYYAVQITLKGAIYSIKLKLEFAVLGKLVDVIHGDRRPVLIGDTFALCPLHYLNDPNSASSGLTGDLNFYGISVPDRATKPSEDGSNCPHPGKVMTMTEFSTWIESRSPANEIV</sequence>
<evidence type="ECO:0000313" key="4">
    <source>
        <dbReference type="Proteomes" id="UP000184383"/>
    </source>
</evidence>
<dbReference type="EMBL" id="KV878209">
    <property type="protein sequence ID" value="OJJ41883.1"/>
    <property type="molecule type" value="Genomic_DNA"/>
</dbReference>
<feature type="transmembrane region" description="Helical" evidence="1">
    <location>
        <begin position="208"/>
        <end position="233"/>
    </location>
</feature>
<feature type="transmembrane region" description="Helical" evidence="1">
    <location>
        <begin position="169"/>
        <end position="187"/>
    </location>
</feature>
<dbReference type="OrthoDB" id="405906at2759"/>
<keyword evidence="4" id="KW-1185">Reference proteome</keyword>
<dbReference type="VEuPathDB" id="FungiDB:ASPWEDRAFT_290066"/>
<dbReference type="InterPro" id="IPR056120">
    <property type="entry name" value="DUF7703"/>
</dbReference>
<organism evidence="3 4">
    <name type="scientific">Aspergillus wentii DTO 134E9</name>
    <dbReference type="NCBI Taxonomy" id="1073089"/>
    <lineage>
        <taxon>Eukaryota</taxon>
        <taxon>Fungi</taxon>
        <taxon>Dikarya</taxon>
        <taxon>Ascomycota</taxon>
        <taxon>Pezizomycotina</taxon>
        <taxon>Eurotiomycetes</taxon>
        <taxon>Eurotiomycetidae</taxon>
        <taxon>Eurotiales</taxon>
        <taxon>Aspergillaceae</taxon>
        <taxon>Aspergillus</taxon>
        <taxon>Aspergillus subgen. Cremei</taxon>
    </lineage>
</organism>
<dbReference type="RefSeq" id="XP_040695559.1">
    <property type="nucleotide sequence ID" value="XM_040833212.1"/>
</dbReference>
<evidence type="ECO:0000313" key="3">
    <source>
        <dbReference type="EMBL" id="OJJ41883.1"/>
    </source>
</evidence>
<protein>
    <recommendedName>
        <fullName evidence="2">DUF7703 domain-containing protein</fullName>
    </recommendedName>
</protein>
<feature type="transmembrane region" description="Helical" evidence="1">
    <location>
        <begin position="59"/>
        <end position="78"/>
    </location>
</feature>
<dbReference type="AlphaFoldDB" id="A0A1L9S419"/>
<evidence type="ECO:0000259" key="2">
    <source>
        <dbReference type="Pfam" id="PF24802"/>
    </source>
</evidence>
<evidence type="ECO:0000256" key="1">
    <source>
        <dbReference type="SAM" id="Phobius"/>
    </source>
</evidence>
<feature type="transmembrane region" description="Helical" evidence="1">
    <location>
        <begin position="27"/>
        <end position="50"/>
    </location>
</feature>
<gene>
    <name evidence="3" type="ORF">ASPWEDRAFT_290066</name>
</gene>
<keyword evidence="1" id="KW-1133">Transmembrane helix</keyword>
<keyword evidence="1" id="KW-0812">Transmembrane</keyword>
<accession>A0A1L9S419</accession>
<dbReference type="STRING" id="1073089.A0A1L9S419"/>
<feature type="transmembrane region" description="Helical" evidence="1">
    <location>
        <begin position="129"/>
        <end position="149"/>
    </location>
</feature>
<keyword evidence="1" id="KW-0472">Membrane</keyword>